<reference evidence="7" key="1">
    <citation type="submission" date="2025-08" db="UniProtKB">
        <authorList>
            <consortium name="Ensembl"/>
        </authorList>
    </citation>
    <scope>IDENTIFICATION</scope>
</reference>
<dbReference type="Pfam" id="PF00428">
    <property type="entry name" value="Ribosomal_60s"/>
    <property type="match status" value="1"/>
</dbReference>
<dbReference type="InterPro" id="IPR050323">
    <property type="entry name" value="Ribosomal_protein_uL10"/>
</dbReference>
<evidence type="ECO:0000313" key="8">
    <source>
        <dbReference type="Proteomes" id="UP000694381"/>
    </source>
</evidence>
<dbReference type="Proteomes" id="UP000694381">
    <property type="component" value="Unassembled WGS sequence"/>
</dbReference>
<evidence type="ECO:0000256" key="2">
    <source>
        <dbReference type="ARBA" id="ARBA00008889"/>
    </source>
</evidence>
<name>A0A8C6QS65_NANGA</name>
<evidence type="ECO:0000256" key="6">
    <source>
        <dbReference type="ARBA" id="ARBA00035444"/>
    </source>
</evidence>
<evidence type="ECO:0000256" key="3">
    <source>
        <dbReference type="ARBA" id="ARBA00022980"/>
    </source>
</evidence>
<evidence type="ECO:0000256" key="5">
    <source>
        <dbReference type="ARBA" id="ARBA00035202"/>
    </source>
</evidence>
<dbReference type="OMA" id="SAFTHSH"/>
<organism evidence="7 8">
    <name type="scientific">Nannospalax galili</name>
    <name type="common">Northern Israeli blind subterranean mole rat</name>
    <name type="synonym">Spalax galili</name>
    <dbReference type="NCBI Taxonomy" id="1026970"/>
    <lineage>
        <taxon>Eukaryota</taxon>
        <taxon>Metazoa</taxon>
        <taxon>Chordata</taxon>
        <taxon>Craniata</taxon>
        <taxon>Vertebrata</taxon>
        <taxon>Euteleostomi</taxon>
        <taxon>Mammalia</taxon>
        <taxon>Eutheria</taxon>
        <taxon>Euarchontoglires</taxon>
        <taxon>Glires</taxon>
        <taxon>Rodentia</taxon>
        <taxon>Myomorpha</taxon>
        <taxon>Muroidea</taxon>
        <taxon>Spalacidae</taxon>
        <taxon>Spalacinae</taxon>
        <taxon>Nannospalax</taxon>
    </lineage>
</organism>
<proteinExistence type="inferred from homology"/>
<dbReference type="GeneTree" id="ENSGT00940000165547"/>
<sequence length="101" mass="10592">MKKRHSRCQEGVRNAASICLQIVYPTVASVPYSIINGYKRALALSVVTGCTFLLAEKVKALADPSAFTHSHAAAPVAAATAAPAKVEAKESDEDMGFGLSD</sequence>
<accession>A0A8C6QS65</accession>
<keyword evidence="4" id="KW-0687">Ribonucleoprotein</keyword>
<keyword evidence="3" id="KW-0689">Ribosomal protein</keyword>
<dbReference type="GO" id="GO:0003735">
    <property type="term" value="F:structural constituent of ribosome"/>
    <property type="evidence" value="ECO:0007669"/>
    <property type="project" value="TreeGrafter"/>
</dbReference>
<dbReference type="GO" id="GO:0070180">
    <property type="term" value="F:large ribosomal subunit rRNA binding"/>
    <property type="evidence" value="ECO:0007669"/>
    <property type="project" value="TreeGrafter"/>
</dbReference>
<reference evidence="7" key="2">
    <citation type="submission" date="2025-09" db="UniProtKB">
        <authorList>
            <consortium name="Ensembl"/>
        </authorList>
    </citation>
    <scope>IDENTIFICATION</scope>
</reference>
<keyword evidence="8" id="KW-1185">Reference proteome</keyword>
<dbReference type="GO" id="GO:0002181">
    <property type="term" value="P:cytoplasmic translation"/>
    <property type="evidence" value="ECO:0007669"/>
    <property type="project" value="TreeGrafter"/>
</dbReference>
<dbReference type="PANTHER" id="PTHR45699:SF3">
    <property type="entry name" value="LARGE RIBOSOMAL SUBUNIT PROTEIN UL10"/>
    <property type="match status" value="1"/>
</dbReference>
<dbReference type="AlphaFoldDB" id="A0A8C6QS65"/>
<evidence type="ECO:0000313" key="7">
    <source>
        <dbReference type="Ensembl" id="ENSNGAP00000006800.1"/>
    </source>
</evidence>
<comment type="function">
    <text evidence="1">Ribosomal protein P0 is the functional equivalent of E.coli protein L10.</text>
</comment>
<comment type="similarity">
    <text evidence="2">Belongs to the universal ribosomal protein uL10 family.</text>
</comment>
<dbReference type="PANTHER" id="PTHR45699">
    <property type="entry name" value="60S ACIDIC RIBOSOMAL PROTEIN P0"/>
    <property type="match status" value="1"/>
</dbReference>
<evidence type="ECO:0000256" key="4">
    <source>
        <dbReference type="ARBA" id="ARBA00023274"/>
    </source>
</evidence>
<evidence type="ECO:0000256" key="1">
    <source>
        <dbReference type="ARBA" id="ARBA00002200"/>
    </source>
</evidence>
<protein>
    <recommendedName>
        <fullName evidence="5">Large ribosomal subunit protein uL10</fullName>
    </recommendedName>
    <alternativeName>
        <fullName evidence="6">60S acidic ribosomal protein P0</fullName>
    </alternativeName>
</protein>
<dbReference type="Ensembl" id="ENSNGAT00000012169.1">
    <property type="protein sequence ID" value="ENSNGAP00000006800.1"/>
    <property type="gene ID" value="ENSNGAG00000010131.1"/>
</dbReference>
<dbReference type="GO" id="GO:0000027">
    <property type="term" value="P:ribosomal large subunit assembly"/>
    <property type="evidence" value="ECO:0007669"/>
    <property type="project" value="TreeGrafter"/>
</dbReference>
<dbReference type="GO" id="GO:0022625">
    <property type="term" value="C:cytosolic large ribosomal subunit"/>
    <property type="evidence" value="ECO:0007669"/>
    <property type="project" value="TreeGrafter"/>
</dbReference>